<dbReference type="Proteomes" id="UP000077856">
    <property type="component" value="Chromosome"/>
</dbReference>
<dbReference type="eggNOG" id="COG0079">
    <property type="taxonomic scope" value="Bacteria"/>
</dbReference>
<dbReference type="NCBIfam" id="TIGR01140">
    <property type="entry name" value="L_thr_O3P_dcar"/>
    <property type="match status" value="1"/>
</dbReference>
<evidence type="ECO:0000256" key="8">
    <source>
        <dbReference type="ARBA" id="ARBA00029996"/>
    </source>
</evidence>
<dbReference type="EMBL" id="CP015506">
    <property type="protein sequence ID" value="AND37855.1"/>
    <property type="molecule type" value="Genomic_DNA"/>
</dbReference>
<dbReference type="SUPFAM" id="SSF53383">
    <property type="entry name" value="PLP-dependent transferases"/>
    <property type="match status" value="1"/>
</dbReference>
<dbReference type="InterPro" id="IPR004838">
    <property type="entry name" value="NHTrfase_class1_PyrdxlP-BS"/>
</dbReference>
<reference evidence="11 12" key="1">
    <citation type="submission" date="2016-04" db="EMBL/GenBank/DDBJ databases">
        <title>Complete genome sequence of Bacillus oceanisediminis strain 2691.</title>
        <authorList>
            <person name="Jeong H."/>
            <person name="Kim H.J."/>
            <person name="Lee D.-W."/>
        </authorList>
    </citation>
    <scope>NUCLEOTIDE SEQUENCE [LARGE SCALE GENOMIC DNA]</scope>
    <source>
        <strain evidence="11 12">2691</strain>
    </source>
</reference>
<evidence type="ECO:0000256" key="4">
    <source>
        <dbReference type="ARBA" id="ARBA00012285"/>
    </source>
</evidence>
<dbReference type="InterPro" id="IPR015424">
    <property type="entry name" value="PyrdxlP-dep_Trfase"/>
</dbReference>
<name>A0A161IWP3_9BACI</name>
<evidence type="ECO:0000256" key="5">
    <source>
        <dbReference type="ARBA" id="ARBA00022573"/>
    </source>
</evidence>
<gene>
    <name evidence="11" type="ORF">A361_01305</name>
</gene>
<dbReference type="InterPro" id="IPR015422">
    <property type="entry name" value="PyrdxlP-dep_Trfase_small"/>
</dbReference>
<dbReference type="Pfam" id="PF00155">
    <property type="entry name" value="Aminotran_1_2"/>
    <property type="match status" value="1"/>
</dbReference>
<protein>
    <recommendedName>
        <fullName evidence="4">threonine-phosphate decarboxylase</fullName>
        <ecNumber evidence="4">4.1.1.81</ecNumber>
    </recommendedName>
    <alternativeName>
        <fullName evidence="8">L-threonine-O-3-phosphate decarboxylase</fullName>
    </alternativeName>
</protein>
<dbReference type="InterPro" id="IPR004839">
    <property type="entry name" value="Aminotransferase_I/II_large"/>
</dbReference>
<organism evidence="11 12">
    <name type="scientific">Cytobacillus oceanisediminis 2691</name>
    <dbReference type="NCBI Taxonomy" id="1196031"/>
    <lineage>
        <taxon>Bacteria</taxon>
        <taxon>Bacillati</taxon>
        <taxon>Bacillota</taxon>
        <taxon>Bacilli</taxon>
        <taxon>Bacillales</taxon>
        <taxon>Bacillaceae</taxon>
        <taxon>Cytobacillus</taxon>
    </lineage>
</organism>
<dbReference type="Gene3D" id="3.90.1150.10">
    <property type="entry name" value="Aspartate Aminotransferase, domain 1"/>
    <property type="match status" value="1"/>
</dbReference>
<evidence type="ECO:0000256" key="2">
    <source>
        <dbReference type="ARBA" id="ARBA00003444"/>
    </source>
</evidence>
<comment type="catalytic activity">
    <reaction evidence="9">
        <text>O-phospho-L-threonine + H(+) = (R)-1-aminopropan-2-yl phosphate + CO2</text>
        <dbReference type="Rhea" id="RHEA:11492"/>
        <dbReference type="ChEBI" id="CHEBI:15378"/>
        <dbReference type="ChEBI" id="CHEBI:16526"/>
        <dbReference type="ChEBI" id="CHEBI:58563"/>
        <dbReference type="ChEBI" id="CHEBI:58675"/>
        <dbReference type="EC" id="4.1.1.81"/>
    </reaction>
</comment>
<keyword evidence="7" id="KW-0456">Lyase</keyword>
<evidence type="ECO:0000256" key="1">
    <source>
        <dbReference type="ARBA" id="ARBA00001933"/>
    </source>
</evidence>
<comment type="cofactor">
    <cofactor evidence="1">
        <name>pyridoxal 5'-phosphate</name>
        <dbReference type="ChEBI" id="CHEBI:597326"/>
    </cofactor>
</comment>
<accession>A0A161IWP3</accession>
<evidence type="ECO:0000256" key="9">
    <source>
        <dbReference type="ARBA" id="ARBA00048531"/>
    </source>
</evidence>
<dbReference type="GO" id="GO:0009236">
    <property type="term" value="P:cobalamin biosynthetic process"/>
    <property type="evidence" value="ECO:0007669"/>
    <property type="project" value="UniProtKB-UniPathway"/>
</dbReference>
<dbReference type="UniPathway" id="UPA00148"/>
<evidence type="ECO:0000256" key="7">
    <source>
        <dbReference type="ARBA" id="ARBA00023239"/>
    </source>
</evidence>
<dbReference type="AlphaFoldDB" id="A0A161IWP3"/>
<dbReference type="InterPro" id="IPR005860">
    <property type="entry name" value="CobD"/>
</dbReference>
<evidence type="ECO:0000256" key="6">
    <source>
        <dbReference type="ARBA" id="ARBA00022898"/>
    </source>
</evidence>
<evidence type="ECO:0000256" key="3">
    <source>
        <dbReference type="ARBA" id="ARBA00004953"/>
    </source>
</evidence>
<comment type="pathway">
    <text evidence="3">Cofactor biosynthesis; adenosylcobalamin biosynthesis.</text>
</comment>
<dbReference type="GO" id="GO:0030170">
    <property type="term" value="F:pyridoxal phosphate binding"/>
    <property type="evidence" value="ECO:0007669"/>
    <property type="project" value="InterPro"/>
</dbReference>
<dbReference type="InterPro" id="IPR015421">
    <property type="entry name" value="PyrdxlP-dep_Trfase_major"/>
</dbReference>
<evidence type="ECO:0000259" key="10">
    <source>
        <dbReference type="Pfam" id="PF00155"/>
    </source>
</evidence>
<dbReference type="PANTHER" id="PTHR42885:SF1">
    <property type="entry name" value="THREONINE-PHOSPHATE DECARBOXYLASE"/>
    <property type="match status" value="1"/>
</dbReference>
<keyword evidence="6" id="KW-0663">Pyridoxal phosphate</keyword>
<dbReference type="KEGG" id="bon:A361_01305"/>
<proteinExistence type="predicted"/>
<dbReference type="EC" id="4.1.1.81" evidence="4"/>
<dbReference type="GO" id="GO:0048472">
    <property type="term" value="F:threonine-phosphate decarboxylase activity"/>
    <property type="evidence" value="ECO:0007669"/>
    <property type="project" value="UniProtKB-EC"/>
</dbReference>
<dbReference type="PANTHER" id="PTHR42885">
    <property type="entry name" value="HISTIDINOL-PHOSPHATE AMINOTRANSFERASE-RELATED"/>
    <property type="match status" value="1"/>
</dbReference>
<dbReference type="CDD" id="cd00609">
    <property type="entry name" value="AAT_like"/>
    <property type="match status" value="1"/>
</dbReference>
<comment type="function">
    <text evidence="2">Decarboxylates L-threonine-O-3-phosphate to yield (R)-1-amino-2-propanol O-2-phosphate, the precursor for the linkage between the nucleotide loop and the corrin ring in cobalamin.</text>
</comment>
<dbReference type="STRING" id="1196031.A361_01305"/>
<dbReference type="PROSITE" id="PS00105">
    <property type="entry name" value="AA_TRANSFER_CLASS_1"/>
    <property type="match status" value="1"/>
</dbReference>
<dbReference type="RefSeq" id="WP_019381230.1">
    <property type="nucleotide sequence ID" value="NZ_CP015506.1"/>
</dbReference>
<keyword evidence="5" id="KW-0169">Cobalamin biosynthesis</keyword>
<evidence type="ECO:0000313" key="11">
    <source>
        <dbReference type="EMBL" id="AND37855.1"/>
    </source>
</evidence>
<sequence>MIWPSHGSNPQYLYEAIDKPMPEERIDFSANINPLGPPRELKEGWGSLFQFISDYPDPQSSLLKSKLAAAEGIKETQILVGNGGAELITLIGRMIAGKRVLIIQPAFSEYEEACRVNHCTVSYHQLEPGDWDLNMEALSERLKAADVVFFCNPNNPTGIFYPSSIVKELIEKCHTHSCLLIMDEAFYDFACDYQSIVPFIEKDSNVVVLRSMTKMFSIPGLRLGYMMASERLIEEAASLKPHWSVNALALKAGEWCLDSTEHVRLTKNLIRQERDRLVQFYQQLDFEVSPSSVNFYLLRDPRFDVQLPLFRFLLEKGIIPRHTMNFPGLEGRWLRFAIKGPKDNDVLMEAMRQWRKDR</sequence>
<dbReference type="Gene3D" id="3.40.640.10">
    <property type="entry name" value="Type I PLP-dependent aspartate aminotransferase-like (Major domain)"/>
    <property type="match status" value="1"/>
</dbReference>
<feature type="domain" description="Aminotransferase class I/classII large" evidence="10">
    <location>
        <begin position="26"/>
        <end position="349"/>
    </location>
</feature>
<evidence type="ECO:0000313" key="12">
    <source>
        <dbReference type="Proteomes" id="UP000077856"/>
    </source>
</evidence>